<dbReference type="EMBL" id="JAATIQ010000044">
    <property type="protein sequence ID" value="KAF4394621.1"/>
    <property type="molecule type" value="Genomic_DNA"/>
</dbReference>
<dbReference type="PANTHER" id="PTHR43650:SF17">
    <property type="entry name" value="PYROPHOSPHATE--FRUCTOSE 6-PHOSPHATE 1-PHOSPHOTRANSFERASE SUBUNIT ALPHA 1"/>
    <property type="match status" value="1"/>
</dbReference>
<keyword evidence="2" id="KW-0324">Glycolysis</keyword>
<dbReference type="GO" id="GO:0003872">
    <property type="term" value="F:6-phosphofructokinase activity"/>
    <property type="evidence" value="ECO:0007669"/>
    <property type="project" value="InterPro"/>
</dbReference>
<name>A0A7J6HI14_CANSA</name>
<dbReference type="GO" id="GO:0015979">
    <property type="term" value="P:photosynthesis"/>
    <property type="evidence" value="ECO:0007669"/>
    <property type="project" value="TreeGrafter"/>
</dbReference>
<reference evidence="3 4" key="1">
    <citation type="journal article" date="2020" name="bioRxiv">
        <title>Sequence and annotation of 42 cannabis genomes reveals extensive copy number variation in cannabinoid synthesis and pathogen resistance genes.</title>
        <authorList>
            <person name="Mckernan K.J."/>
            <person name="Helbert Y."/>
            <person name="Kane L.T."/>
            <person name="Ebling H."/>
            <person name="Zhang L."/>
            <person name="Liu B."/>
            <person name="Eaton Z."/>
            <person name="Mclaughlin S."/>
            <person name="Kingan S."/>
            <person name="Baybayan P."/>
            <person name="Concepcion G."/>
            <person name="Jordan M."/>
            <person name="Riva A."/>
            <person name="Barbazuk W."/>
            <person name="Harkins T."/>
        </authorList>
    </citation>
    <scope>NUCLEOTIDE SEQUENCE [LARGE SCALE GENOMIC DNA]</scope>
    <source>
        <strain evidence="4">cv. Jamaican Lion 4</strain>
        <tissue evidence="3">Leaf</tissue>
    </source>
</reference>
<dbReference type="AlphaFoldDB" id="A0A7J6HI14"/>
<comment type="caution">
    <text evidence="3">The sequence shown here is derived from an EMBL/GenBank/DDBJ whole genome shotgun (WGS) entry which is preliminary data.</text>
</comment>
<keyword evidence="1" id="KW-0963">Cytoplasm</keyword>
<evidence type="ECO:0008006" key="5">
    <source>
        <dbReference type="Google" id="ProtNLM"/>
    </source>
</evidence>
<evidence type="ECO:0000256" key="1">
    <source>
        <dbReference type="ARBA" id="ARBA00022490"/>
    </source>
</evidence>
<dbReference type="Proteomes" id="UP000583929">
    <property type="component" value="Unassembled WGS sequence"/>
</dbReference>
<keyword evidence="4" id="KW-1185">Reference proteome</keyword>
<feature type="non-terminal residue" evidence="3">
    <location>
        <position position="1"/>
    </location>
</feature>
<dbReference type="GO" id="GO:0009749">
    <property type="term" value="P:response to glucose"/>
    <property type="evidence" value="ECO:0007669"/>
    <property type="project" value="TreeGrafter"/>
</dbReference>
<dbReference type="PANTHER" id="PTHR43650">
    <property type="entry name" value="PYROPHOSPHATE--FRUCTOSE 6-PHOSPHATE 1-PHOSPHOTRANSFERASE"/>
    <property type="match status" value="1"/>
</dbReference>
<dbReference type="SUPFAM" id="SSF53784">
    <property type="entry name" value="Phosphofructokinase"/>
    <property type="match status" value="1"/>
</dbReference>
<evidence type="ECO:0000313" key="4">
    <source>
        <dbReference type="Proteomes" id="UP000583929"/>
    </source>
</evidence>
<dbReference type="Gene3D" id="3.40.50.460">
    <property type="entry name" value="Phosphofructokinase domain"/>
    <property type="match status" value="3"/>
</dbReference>
<evidence type="ECO:0000256" key="2">
    <source>
        <dbReference type="ARBA" id="ARBA00023152"/>
    </source>
</evidence>
<protein>
    <recommendedName>
        <fullName evidence="5">Pyrophosphate--fructose 6-phosphate 1-phosphotransferase subunit alpha</fullName>
    </recommendedName>
</protein>
<dbReference type="InterPro" id="IPR035966">
    <property type="entry name" value="PKF_sf"/>
</dbReference>
<proteinExistence type="predicted"/>
<organism evidence="3 4">
    <name type="scientific">Cannabis sativa</name>
    <name type="common">Hemp</name>
    <name type="synonym">Marijuana</name>
    <dbReference type="NCBI Taxonomy" id="3483"/>
    <lineage>
        <taxon>Eukaryota</taxon>
        <taxon>Viridiplantae</taxon>
        <taxon>Streptophyta</taxon>
        <taxon>Embryophyta</taxon>
        <taxon>Tracheophyta</taxon>
        <taxon>Spermatophyta</taxon>
        <taxon>Magnoliopsida</taxon>
        <taxon>eudicotyledons</taxon>
        <taxon>Gunneridae</taxon>
        <taxon>Pentapetalae</taxon>
        <taxon>rosids</taxon>
        <taxon>fabids</taxon>
        <taxon>Rosales</taxon>
        <taxon>Cannabaceae</taxon>
        <taxon>Cannabis</taxon>
    </lineage>
</organism>
<accession>A0A7J6HI14</accession>
<sequence>GSSPFLFLLDFLHGLDDPIHNINRYSNVIPKMSSSFTTADRAAITSQSNNEDLWGFVCFPWPEGPWNPLCAWHSSQSEEREFHSPSCLDGAIRIKVNSQLISNVCTDALSAEKYYYFIRLMGRKHSHVALECTLQSHPNMVILGEEVAASKLTLFDITKQICDAVKARADQDKYHGVILLPEGLIESIPEVYALLKEIHGLLKEGVPVDKIYTKLSPWASALFDFFPPFIKKQLLLHPESDDSAQLSQIETEKLLAYLVETEMNKRQKEGTYMGKKFNAICHFFGYQARGSLPSKFDCDYAYVLGHICYHILAAGLNGYMATVTNLKNPVNKWCCGAAPITAMMTVKRWSQNPIASSIGKPAIYPATIDLKGKAYELLRQNAIKFLFKDLYRNPGPLQFDGPGADAKAVTLCLKPGFSKELLKVALNVMALITNMSTTYSSPK</sequence>
<dbReference type="GO" id="GO:0005829">
    <property type="term" value="C:cytosol"/>
    <property type="evidence" value="ECO:0007669"/>
    <property type="project" value="TreeGrafter"/>
</dbReference>
<gene>
    <name evidence="3" type="ORF">G4B88_009871</name>
</gene>
<dbReference type="GO" id="GO:0047334">
    <property type="term" value="F:diphosphate-fructose-6-phosphate 1-phosphotransferase activity"/>
    <property type="evidence" value="ECO:0007669"/>
    <property type="project" value="TreeGrafter"/>
</dbReference>
<evidence type="ECO:0000313" key="3">
    <source>
        <dbReference type="EMBL" id="KAF4394621.1"/>
    </source>
</evidence>